<dbReference type="GO" id="GO:0060271">
    <property type="term" value="P:cilium assembly"/>
    <property type="evidence" value="ECO:0000318"/>
    <property type="project" value="GO_Central"/>
</dbReference>
<dbReference type="EMBL" id="GL377613">
    <property type="protein sequence ID" value="EFJ17666.1"/>
    <property type="molecule type" value="Genomic_DNA"/>
</dbReference>
<dbReference type="PANTHER" id="PTHR31978:SF1">
    <property type="entry name" value="INTRAFLAGELLAR TRANSPORT PROTEIN 20 HOMOLOG"/>
    <property type="match status" value="1"/>
</dbReference>
<dbReference type="GO" id="GO:0030990">
    <property type="term" value="C:intraciliary transport particle"/>
    <property type="evidence" value="ECO:0000318"/>
    <property type="project" value="GO_Central"/>
</dbReference>
<dbReference type="GO" id="GO:0061512">
    <property type="term" value="P:protein localization to cilium"/>
    <property type="evidence" value="ECO:0000318"/>
    <property type="project" value="GO_Central"/>
</dbReference>
<dbReference type="KEGG" id="smo:SELMODRAFT_114147"/>
<dbReference type="STRING" id="88036.D8RFJ4"/>
<dbReference type="GO" id="GO:0097546">
    <property type="term" value="C:ciliary base"/>
    <property type="evidence" value="ECO:0000318"/>
    <property type="project" value="GO_Central"/>
</dbReference>
<sequence>MALVSIDEESCVRLLPTDTYARCHSVENSCAAFRSKVSSFNKLVKELLGQVGERASKIENAKLCAIGTRNLVRDEMEKRPQELQVVKEGIDRRKEELERLRVEHLSLMAVKQEQEALLAKLSSASRKY</sequence>
<dbReference type="AlphaFoldDB" id="D8RFJ4"/>
<dbReference type="InterPro" id="IPR028172">
    <property type="entry name" value="FT20"/>
</dbReference>
<gene>
    <name evidence="4" type="ORF">SELMODRAFT_114147</name>
    <name evidence="5" type="ORF">SELMODRAFT_92497</name>
</gene>
<keyword evidence="6" id="KW-1185">Reference proteome</keyword>
<keyword evidence="2" id="KW-0175">Coiled coil</keyword>
<protein>
    <recommendedName>
        <fullName evidence="7">Intraflagellar transport protein 20</fullName>
    </recommendedName>
</protein>
<comment type="subcellular location">
    <subcellularLocation>
        <location evidence="1">Cell projection</location>
        <location evidence="1">Cilium</location>
    </subcellularLocation>
</comment>
<dbReference type="PANTHER" id="PTHR31978">
    <property type="entry name" value="INTRAFLAGELLAR TRANSPORT PROTEIN 20 HOMOLOG"/>
    <property type="match status" value="1"/>
</dbReference>
<dbReference type="GO" id="GO:0005737">
    <property type="term" value="C:cytoplasm"/>
    <property type="evidence" value="ECO:0000318"/>
    <property type="project" value="GO_Central"/>
</dbReference>
<keyword evidence="3" id="KW-0966">Cell projection</keyword>
<dbReference type="GO" id="GO:0097730">
    <property type="term" value="C:non-motile cilium"/>
    <property type="evidence" value="ECO:0000318"/>
    <property type="project" value="GO_Central"/>
</dbReference>
<evidence type="ECO:0000313" key="4">
    <source>
        <dbReference type="EMBL" id="EFJ17666.1"/>
    </source>
</evidence>
<dbReference type="InParanoid" id="D8RFJ4"/>
<evidence type="ECO:0000256" key="2">
    <source>
        <dbReference type="ARBA" id="ARBA00023054"/>
    </source>
</evidence>
<evidence type="ECO:0000313" key="5">
    <source>
        <dbReference type="EMBL" id="EFJ29132.1"/>
    </source>
</evidence>
<evidence type="ECO:0008006" key="7">
    <source>
        <dbReference type="Google" id="ProtNLM"/>
    </source>
</evidence>
<dbReference type="KEGG" id="smo:SELMODRAFT_92497"/>
<dbReference type="Proteomes" id="UP000001514">
    <property type="component" value="Unassembled WGS sequence"/>
</dbReference>
<dbReference type="GO" id="GO:0036064">
    <property type="term" value="C:ciliary basal body"/>
    <property type="evidence" value="ECO:0000318"/>
    <property type="project" value="GO_Central"/>
</dbReference>
<evidence type="ECO:0000313" key="6">
    <source>
        <dbReference type="Proteomes" id="UP000001514"/>
    </source>
</evidence>
<dbReference type="Pfam" id="PF14931">
    <property type="entry name" value="IFT20"/>
    <property type="match status" value="1"/>
</dbReference>
<dbReference type="Gramene" id="EFJ29132">
    <property type="protein sequence ID" value="EFJ29132"/>
    <property type="gene ID" value="SELMODRAFT_92497"/>
</dbReference>
<dbReference type="Gramene" id="EFJ17666">
    <property type="protein sequence ID" value="EFJ17666"/>
    <property type="gene ID" value="SELMODRAFT_114147"/>
</dbReference>
<evidence type="ECO:0000256" key="1">
    <source>
        <dbReference type="ARBA" id="ARBA00004138"/>
    </source>
</evidence>
<evidence type="ECO:0000256" key="3">
    <source>
        <dbReference type="ARBA" id="ARBA00023273"/>
    </source>
</evidence>
<accession>D8RFJ4</accession>
<dbReference type="EMBL" id="GL377578">
    <property type="protein sequence ID" value="EFJ29132.1"/>
    <property type="molecule type" value="Genomic_DNA"/>
</dbReference>
<dbReference type="OMA" id="TMAKQRQ"/>
<dbReference type="eggNOG" id="ENOG502R76M">
    <property type="taxonomic scope" value="Eukaryota"/>
</dbReference>
<organism evidence="6">
    <name type="scientific">Selaginella moellendorffii</name>
    <name type="common">Spikemoss</name>
    <dbReference type="NCBI Taxonomy" id="88036"/>
    <lineage>
        <taxon>Eukaryota</taxon>
        <taxon>Viridiplantae</taxon>
        <taxon>Streptophyta</taxon>
        <taxon>Embryophyta</taxon>
        <taxon>Tracheophyta</taxon>
        <taxon>Lycopodiopsida</taxon>
        <taxon>Selaginellales</taxon>
        <taxon>Selaginellaceae</taxon>
        <taxon>Selaginella</taxon>
    </lineage>
</organism>
<reference evidence="5 6" key="1">
    <citation type="journal article" date="2011" name="Science">
        <title>The Selaginella genome identifies genetic changes associated with the evolution of vascular plants.</title>
        <authorList>
            <person name="Banks J.A."/>
            <person name="Nishiyama T."/>
            <person name="Hasebe M."/>
            <person name="Bowman J.L."/>
            <person name="Gribskov M."/>
            <person name="dePamphilis C."/>
            <person name="Albert V.A."/>
            <person name="Aono N."/>
            <person name="Aoyama T."/>
            <person name="Ambrose B.A."/>
            <person name="Ashton N.W."/>
            <person name="Axtell M.J."/>
            <person name="Barker E."/>
            <person name="Barker M.S."/>
            <person name="Bennetzen J.L."/>
            <person name="Bonawitz N.D."/>
            <person name="Chapple C."/>
            <person name="Cheng C."/>
            <person name="Correa L.G."/>
            <person name="Dacre M."/>
            <person name="DeBarry J."/>
            <person name="Dreyer I."/>
            <person name="Elias M."/>
            <person name="Engstrom E.M."/>
            <person name="Estelle M."/>
            <person name="Feng L."/>
            <person name="Finet C."/>
            <person name="Floyd S.K."/>
            <person name="Frommer W.B."/>
            <person name="Fujita T."/>
            <person name="Gramzow L."/>
            <person name="Gutensohn M."/>
            <person name="Harholt J."/>
            <person name="Hattori M."/>
            <person name="Heyl A."/>
            <person name="Hirai T."/>
            <person name="Hiwatashi Y."/>
            <person name="Ishikawa M."/>
            <person name="Iwata M."/>
            <person name="Karol K.G."/>
            <person name="Koehler B."/>
            <person name="Kolukisaoglu U."/>
            <person name="Kubo M."/>
            <person name="Kurata T."/>
            <person name="Lalonde S."/>
            <person name="Li K."/>
            <person name="Li Y."/>
            <person name="Litt A."/>
            <person name="Lyons E."/>
            <person name="Manning G."/>
            <person name="Maruyama T."/>
            <person name="Michael T.P."/>
            <person name="Mikami K."/>
            <person name="Miyazaki S."/>
            <person name="Morinaga S."/>
            <person name="Murata T."/>
            <person name="Mueller-Roeber B."/>
            <person name="Nelson D.R."/>
            <person name="Obara M."/>
            <person name="Oguri Y."/>
            <person name="Olmstead R.G."/>
            <person name="Onodera N."/>
            <person name="Petersen B.L."/>
            <person name="Pils B."/>
            <person name="Prigge M."/>
            <person name="Rensing S.A."/>
            <person name="Riano-Pachon D.M."/>
            <person name="Roberts A.W."/>
            <person name="Sato Y."/>
            <person name="Scheller H.V."/>
            <person name="Schulz B."/>
            <person name="Schulz C."/>
            <person name="Shakirov E.V."/>
            <person name="Shibagaki N."/>
            <person name="Shinohara N."/>
            <person name="Shippen D.E."/>
            <person name="Soerensen I."/>
            <person name="Sotooka R."/>
            <person name="Sugimoto N."/>
            <person name="Sugita M."/>
            <person name="Sumikawa N."/>
            <person name="Tanurdzic M."/>
            <person name="Theissen G."/>
            <person name="Ulvskov P."/>
            <person name="Wakazuki S."/>
            <person name="Weng J.K."/>
            <person name="Willats W.W."/>
            <person name="Wipf D."/>
            <person name="Wolf P.G."/>
            <person name="Yang L."/>
            <person name="Zimmer A.D."/>
            <person name="Zhu Q."/>
            <person name="Mitros T."/>
            <person name="Hellsten U."/>
            <person name="Loque D."/>
            <person name="Otillar R."/>
            <person name="Salamov A."/>
            <person name="Schmutz J."/>
            <person name="Shapiro H."/>
            <person name="Lindquist E."/>
            <person name="Lucas S."/>
            <person name="Rokhsar D."/>
            <person name="Grigoriev I.V."/>
        </authorList>
    </citation>
    <scope>NUCLEOTIDE SEQUENCE [LARGE SCALE GENOMIC DNA]</scope>
</reference>
<dbReference type="HOGENOM" id="CLU_134163_1_0_1"/>
<proteinExistence type="predicted"/>
<name>D8RFJ4_SELML</name>